<gene>
    <name evidence="9" type="ORF">BN85414140</name>
</gene>
<dbReference type="InterPro" id="IPR049177">
    <property type="entry name" value="MgtC_SapB_SrpB_YhiD_N"/>
</dbReference>
<dbReference type="GO" id="GO:0015293">
    <property type="term" value="F:symporter activity"/>
    <property type="evidence" value="ECO:0007669"/>
    <property type="project" value="InterPro"/>
</dbReference>
<dbReference type="OrthoDB" id="9811198at2"/>
<dbReference type="AlphaFoldDB" id="U4KSG6"/>
<keyword evidence="3" id="KW-1003">Cell membrane</keyword>
<comment type="similarity">
    <text evidence="2">Belongs to the MgtC/SapB family.</text>
</comment>
<dbReference type="HOGENOM" id="CLU_079292_1_3_14"/>
<evidence type="ECO:0000256" key="7">
    <source>
        <dbReference type="SAM" id="Phobius"/>
    </source>
</evidence>
<keyword evidence="6 7" id="KW-0472">Membrane</keyword>
<dbReference type="InterPro" id="IPR003416">
    <property type="entry name" value="MgtC/SapB/SrpB/YhiD_fam"/>
</dbReference>
<protein>
    <submittedName>
        <fullName evidence="9">MgtC/SapB family transporter</fullName>
    </submittedName>
</protein>
<accession>U4KSG6</accession>
<name>U4KSG6_ALTPJ</name>
<reference evidence="9 10" key="1">
    <citation type="journal article" date="2013" name="J. Mol. Microbiol. Biotechnol.">
        <title>Analysis of the Complete Genomes of Acholeplasma brassicae , A. palmae and A. laidlawii and Their Comparison to the Obligate Parasites from ' Candidatus Phytoplasma'.</title>
        <authorList>
            <person name="Kube M."/>
            <person name="Siewert C."/>
            <person name="Migdoll A.M."/>
            <person name="Duduk B."/>
            <person name="Holz S."/>
            <person name="Rabus R."/>
            <person name="Seemuller E."/>
            <person name="Mitrovic J."/>
            <person name="Muller I."/>
            <person name="Buttner C."/>
            <person name="Reinhardt R."/>
        </authorList>
    </citation>
    <scope>NUCLEOTIDE SEQUENCE [LARGE SCALE GENOMIC DNA]</scope>
    <source>
        <strain evidence="9 10">J233</strain>
    </source>
</reference>
<dbReference type="PANTHER" id="PTHR33778:SF1">
    <property type="entry name" value="MAGNESIUM TRANSPORTER YHID-RELATED"/>
    <property type="match status" value="1"/>
</dbReference>
<dbReference type="Pfam" id="PF02308">
    <property type="entry name" value="MgtC"/>
    <property type="match status" value="1"/>
</dbReference>
<dbReference type="KEGG" id="apal:BN85414140"/>
<evidence type="ECO:0000256" key="1">
    <source>
        <dbReference type="ARBA" id="ARBA00004651"/>
    </source>
</evidence>
<organism evidence="9 10">
    <name type="scientific">Alteracholeplasma palmae (strain ATCC 49389 / J233)</name>
    <name type="common">Acholeplasma palmae</name>
    <dbReference type="NCBI Taxonomy" id="1318466"/>
    <lineage>
        <taxon>Bacteria</taxon>
        <taxon>Bacillati</taxon>
        <taxon>Mycoplasmatota</taxon>
        <taxon>Mollicutes</taxon>
        <taxon>Acholeplasmatales</taxon>
        <taxon>Acholeplasmataceae</taxon>
        <taxon>Acholeplasma</taxon>
    </lineage>
</organism>
<dbReference type="Proteomes" id="UP000032740">
    <property type="component" value="Chromosome"/>
</dbReference>
<feature type="domain" description="MgtC/SapB/SrpB/YhiD N-terminal" evidence="8">
    <location>
        <begin position="32"/>
        <end position="156"/>
    </location>
</feature>
<comment type="subcellular location">
    <subcellularLocation>
        <location evidence="1">Cell membrane</location>
        <topology evidence="1">Multi-pass membrane protein</topology>
    </subcellularLocation>
</comment>
<keyword evidence="10" id="KW-1185">Reference proteome</keyword>
<evidence type="ECO:0000256" key="3">
    <source>
        <dbReference type="ARBA" id="ARBA00022475"/>
    </source>
</evidence>
<proteinExistence type="inferred from homology"/>
<evidence type="ECO:0000313" key="10">
    <source>
        <dbReference type="Proteomes" id="UP000032740"/>
    </source>
</evidence>
<dbReference type="GO" id="GO:0005886">
    <property type="term" value="C:plasma membrane"/>
    <property type="evidence" value="ECO:0007669"/>
    <property type="project" value="UniProtKB-SubCell"/>
</dbReference>
<dbReference type="EMBL" id="FO681347">
    <property type="protein sequence ID" value="CCV64991.1"/>
    <property type="molecule type" value="Genomic_DNA"/>
</dbReference>
<feature type="transmembrane region" description="Helical" evidence="7">
    <location>
        <begin position="50"/>
        <end position="71"/>
    </location>
</feature>
<feature type="transmembrane region" description="Helical" evidence="7">
    <location>
        <begin position="92"/>
        <end position="109"/>
    </location>
</feature>
<keyword evidence="4 7" id="KW-0812">Transmembrane</keyword>
<evidence type="ECO:0000256" key="4">
    <source>
        <dbReference type="ARBA" id="ARBA00022692"/>
    </source>
</evidence>
<dbReference type="RefSeq" id="WP_030003874.1">
    <property type="nucleotide sequence ID" value="NC_022538.1"/>
</dbReference>
<evidence type="ECO:0000256" key="2">
    <source>
        <dbReference type="ARBA" id="ARBA00009298"/>
    </source>
</evidence>
<evidence type="ECO:0000313" key="9">
    <source>
        <dbReference type="EMBL" id="CCV64991.1"/>
    </source>
</evidence>
<dbReference type="SUPFAM" id="SSF118215">
    <property type="entry name" value="Proton glutamate symport protein"/>
    <property type="match status" value="1"/>
</dbReference>
<evidence type="ECO:0000259" key="8">
    <source>
        <dbReference type="Pfam" id="PF02308"/>
    </source>
</evidence>
<feature type="transmembrane region" description="Helical" evidence="7">
    <location>
        <begin position="125"/>
        <end position="154"/>
    </location>
</feature>
<dbReference type="PANTHER" id="PTHR33778">
    <property type="entry name" value="PROTEIN MGTC"/>
    <property type="match status" value="1"/>
</dbReference>
<feature type="transmembrane region" description="Helical" evidence="7">
    <location>
        <begin position="24"/>
        <end position="44"/>
    </location>
</feature>
<dbReference type="PRINTS" id="PR01837">
    <property type="entry name" value="MGTCSAPBPROT"/>
</dbReference>
<evidence type="ECO:0000256" key="6">
    <source>
        <dbReference type="ARBA" id="ARBA00023136"/>
    </source>
</evidence>
<evidence type="ECO:0000256" key="5">
    <source>
        <dbReference type="ARBA" id="ARBA00022989"/>
    </source>
</evidence>
<dbReference type="STRING" id="1318466.BN85414140"/>
<dbReference type="InterPro" id="IPR036458">
    <property type="entry name" value="Na:dicarbo_symporter_sf"/>
</dbReference>
<sequence>MNNIFSVADGHQLVRDLGYSFNEVLWMILIPLTISIIIAGYIGLERQNVGKAAGVSAHILVGLGSAGLAIMQRLMYYSQIKAGIGDPEGQRIIAQVVAGVGFIGAGVILKDVNNTIRGLTTAGTIWAVAMVCLILGSGYLILGSIVGGVMVLFITLRDFKRGINPFKKLPHNREDHE</sequence>
<keyword evidence="5 7" id="KW-1133">Transmembrane helix</keyword>